<dbReference type="PANTHER" id="PTHR12172:SF0">
    <property type="entry name" value="CELL CYCLE CHECKPOINT PROTEIN RAD17"/>
    <property type="match status" value="1"/>
</dbReference>
<dbReference type="InterPro" id="IPR027417">
    <property type="entry name" value="P-loop_NTPase"/>
</dbReference>
<dbReference type="Proteomes" id="UP001139887">
    <property type="component" value="Unassembled WGS sequence"/>
</dbReference>
<evidence type="ECO:0000313" key="10">
    <source>
        <dbReference type="EMBL" id="KAJ2849366.1"/>
    </source>
</evidence>
<dbReference type="CDD" id="cd00267">
    <property type="entry name" value="ABC_ATPase"/>
    <property type="match status" value="1"/>
</dbReference>
<dbReference type="GO" id="GO:0005524">
    <property type="term" value="F:ATP binding"/>
    <property type="evidence" value="ECO:0007669"/>
    <property type="project" value="UniProtKB-KW"/>
</dbReference>
<dbReference type="GO" id="GO:0000077">
    <property type="term" value="P:DNA damage checkpoint signaling"/>
    <property type="evidence" value="ECO:0007669"/>
    <property type="project" value="TreeGrafter"/>
</dbReference>
<dbReference type="GO" id="GO:0005634">
    <property type="term" value="C:nucleus"/>
    <property type="evidence" value="ECO:0007669"/>
    <property type="project" value="UniProtKB-SubCell"/>
</dbReference>
<comment type="subcellular location">
    <subcellularLocation>
        <location evidence="1">Nucleus</location>
    </subcellularLocation>
</comment>
<keyword evidence="4" id="KW-0227">DNA damage</keyword>
<evidence type="ECO:0000256" key="8">
    <source>
        <dbReference type="SAM" id="MobiDB-lite"/>
    </source>
</evidence>
<dbReference type="InterPro" id="IPR004582">
    <property type="entry name" value="Checkpoint_prot_Rad17_Rad24"/>
</dbReference>
<feature type="region of interest" description="Disordered" evidence="8">
    <location>
        <begin position="26"/>
        <end position="76"/>
    </location>
</feature>
<reference evidence="10" key="1">
    <citation type="submission" date="2022-07" db="EMBL/GenBank/DDBJ databases">
        <title>Phylogenomic reconstructions and comparative analyses of Kickxellomycotina fungi.</title>
        <authorList>
            <person name="Reynolds N.K."/>
            <person name="Stajich J.E."/>
            <person name="Barry K."/>
            <person name="Grigoriev I.V."/>
            <person name="Crous P."/>
            <person name="Smith M.E."/>
        </authorList>
    </citation>
    <scope>NUCLEOTIDE SEQUENCE</scope>
    <source>
        <strain evidence="10">NRRL 1566</strain>
    </source>
</reference>
<dbReference type="GO" id="GO:0006281">
    <property type="term" value="P:DNA repair"/>
    <property type="evidence" value="ECO:0007669"/>
    <property type="project" value="InterPro"/>
</dbReference>
<comment type="caution">
    <text evidence="10">The sequence shown here is derived from an EMBL/GenBank/DDBJ whole genome shotgun (WGS) entry which is preliminary data.</text>
</comment>
<dbReference type="GO" id="GO:0033314">
    <property type="term" value="P:mitotic DNA replication checkpoint signaling"/>
    <property type="evidence" value="ECO:0007669"/>
    <property type="project" value="TreeGrafter"/>
</dbReference>
<keyword evidence="7" id="KW-0131">Cell cycle</keyword>
<sequence length="547" mass="61491">MASKAETFDDEYDVDIDIDSDLEALVASCHPPSPPKPKKRKNQTQPPRALTDRPRLRPLKPLHSTPHLHSTHSSPTVLQNNNDRLWWQQYEPYEIADLAIHKARIDEVRTWLLQAKNNSTHPQLLVLEGPAGSGKSTCLRILARELKIDIVEWENAPLAKLSMASSGSSTSLIHELEEFLAQAARYGAVSSGAYARLVLIDDLPNVEHRDTREAFQRALARFAYTATCPLVLILTDVHVDGEVVVSTANDLVPADIMCHVIRFRPVAPTIVQRALRRILRIQLGMEGLPKSRQKLPSTANELVRRVSTECQGDLRIAVTMLQLESLVSPRKTPMDLFHALGKVVYAKRERPQGSQLRGTLESNPDEILGQVPMDLSTFRLFVHHSFPDFCSNIDEVAASSSFLSEADCLGRDTISEWCATSIAVRGYMLASRHPQLADPSCAPVKQRKSNEFHRPQIFDYWRRRNSNVQILRQSAPLRLRTDELGLWAPLAARRNPSYVEAQQIRRLLPVVAPSSLEKLMPLLSVVDQPEPEKLVLSDDDIEEFSDT</sequence>
<evidence type="ECO:0000256" key="5">
    <source>
        <dbReference type="ARBA" id="ARBA00022840"/>
    </source>
</evidence>
<keyword evidence="6" id="KW-0539">Nucleus</keyword>
<dbReference type="GO" id="GO:0003682">
    <property type="term" value="F:chromatin binding"/>
    <property type="evidence" value="ECO:0007669"/>
    <property type="project" value="TreeGrafter"/>
</dbReference>
<gene>
    <name evidence="10" type="primary">RAD17</name>
    <name evidence="10" type="ORF">IWW36_002682</name>
</gene>
<keyword evidence="11" id="KW-1185">Reference proteome</keyword>
<dbReference type="OrthoDB" id="10265971at2759"/>
<dbReference type="GO" id="GO:0003689">
    <property type="term" value="F:DNA clamp loader activity"/>
    <property type="evidence" value="ECO:0007669"/>
    <property type="project" value="TreeGrafter"/>
</dbReference>
<feature type="compositionally biased region" description="Low complexity" evidence="8">
    <location>
        <begin position="61"/>
        <end position="76"/>
    </location>
</feature>
<feature type="domain" description="AAA+ ATPase" evidence="9">
    <location>
        <begin position="121"/>
        <end position="267"/>
    </location>
</feature>
<dbReference type="Gene3D" id="3.40.50.300">
    <property type="entry name" value="P-loop containing nucleotide triphosphate hydrolases"/>
    <property type="match status" value="1"/>
</dbReference>
<protein>
    <submittedName>
        <fullName evidence="10">Cell cycle checkpoint protein rad17</fullName>
    </submittedName>
</protein>
<name>A0A9W8IBI2_9FUNG</name>
<keyword evidence="5" id="KW-0067">ATP-binding</keyword>
<evidence type="ECO:0000259" key="9">
    <source>
        <dbReference type="SMART" id="SM00382"/>
    </source>
</evidence>
<dbReference type="PANTHER" id="PTHR12172">
    <property type="entry name" value="CELL CYCLE CHECKPOINT PROTEIN RAD17"/>
    <property type="match status" value="1"/>
</dbReference>
<evidence type="ECO:0000256" key="3">
    <source>
        <dbReference type="ARBA" id="ARBA00022741"/>
    </source>
</evidence>
<proteinExistence type="inferred from homology"/>
<evidence type="ECO:0000256" key="7">
    <source>
        <dbReference type="ARBA" id="ARBA00023306"/>
    </source>
</evidence>
<comment type="similarity">
    <text evidence="2">Belongs to the rad17/RAD24 family.</text>
</comment>
<evidence type="ECO:0000256" key="2">
    <source>
        <dbReference type="ARBA" id="ARBA00006168"/>
    </source>
</evidence>
<evidence type="ECO:0000256" key="4">
    <source>
        <dbReference type="ARBA" id="ARBA00022763"/>
    </source>
</evidence>
<dbReference type="EMBL" id="JANBUW010000083">
    <property type="protein sequence ID" value="KAJ2849366.1"/>
    <property type="molecule type" value="Genomic_DNA"/>
</dbReference>
<evidence type="ECO:0000256" key="6">
    <source>
        <dbReference type="ARBA" id="ARBA00023242"/>
    </source>
</evidence>
<dbReference type="AlphaFoldDB" id="A0A9W8IBI2"/>
<dbReference type="SMART" id="SM00382">
    <property type="entry name" value="AAA"/>
    <property type="match status" value="1"/>
</dbReference>
<evidence type="ECO:0000256" key="1">
    <source>
        <dbReference type="ARBA" id="ARBA00004123"/>
    </source>
</evidence>
<dbReference type="InterPro" id="IPR003593">
    <property type="entry name" value="AAA+_ATPase"/>
</dbReference>
<evidence type="ECO:0000313" key="11">
    <source>
        <dbReference type="Proteomes" id="UP001139887"/>
    </source>
</evidence>
<dbReference type="SUPFAM" id="SSF52540">
    <property type="entry name" value="P-loop containing nucleoside triphosphate hydrolases"/>
    <property type="match status" value="1"/>
</dbReference>
<dbReference type="Pfam" id="PF03215">
    <property type="entry name" value="Rad17"/>
    <property type="match status" value="1"/>
</dbReference>
<organism evidence="10 11">
    <name type="scientific">Coemansia brasiliensis</name>
    <dbReference type="NCBI Taxonomy" id="2650707"/>
    <lineage>
        <taxon>Eukaryota</taxon>
        <taxon>Fungi</taxon>
        <taxon>Fungi incertae sedis</taxon>
        <taxon>Zoopagomycota</taxon>
        <taxon>Kickxellomycotina</taxon>
        <taxon>Kickxellomycetes</taxon>
        <taxon>Kickxellales</taxon>
        <taxon>Kickxellaceae</taxon>
        <taxon>Coemansia</taxon>
    </lineage>
</organism>
<accession>A0A9W8IBI2</accession>
<keyword evidence="3" id="KW-0547">Nucleotide-binding</keyword>